<feature type="region of interest" description="Disordered" evidence="1">
    <location>
        <begin position="72"/>
        <end position="98"/>
    </location>
</feature>
<comment type="caution">
    <text evidence="2">The sequence shown here is derived from an EMBL/GenBank/DDBJ whole genome shotgun (WGS) entry which is preliminary data.</text>
</comment>
<keyword evidence="3" id="KW-1185">Reference proteome</keyword>
<dbReference type="AlphaFoldDB" id="A0A1R2CMD4"/>
<protein>
    <submittedName>
        <fullName evidence="2">Uncharacterized protein</fullName>
    </submittedName>
</protein>
<proteinExistence type="predicted"/>
<dbReference type="Proteomes" id="UP000187209">
    <property type="component" value="Unassembled WGS sequence"/>
</dbReference>
<dbReference type="OrthoDB" id="324393at2759"/>
<gene>
    <name evidence="2" type="ORF">SteCoe_7543</name>
</gene>
<name>A0A1R2CMD4_9CILI</name>
<evidence type="ECO:0000256" key="1">
    <source>
        <dbReference type="SAM" id="MobiDB-lite"/>
    </source>
</evidence>
<organism evidence="2 3">
    <name type="scientific">Stentor coeruleus</name>
    <dbReference type="NCBI Taxonomy" id="5963"/>
    <lineage>
        <taxon>Eukaryota</taxon>
        <taxon>Sar</taxon>
        <taxon>Alveolata</taxon>
        <taxon>Ciliophora</taxon>
        <taxon>Postciliodesmatophora</taxon>
        <taxon>Heterotrichea</taxon>
        <taxon>Heterotrichida</taxon>
        <taxon>Stentoridae</taxon>
        <taxon>Stentor</taxon>
    </lineage>
</organism>
<dbReference type="EMBL" id="MPUH01000109">
    <property type="protein sequence ID" value="OMJ90151.1"/>
    <property type="molecule type" value="Genomic_DNA"/>
</dbReference>
<evidence type="ECO:0000313" key="2">
    <source>
        <dbReference type="EMBL" id="OMJ90151.1"/>
    </source>
</evidence>
<sequence length="190" mass="21577">MERNLKLNKKSPPMSPHLPFVFANKGIEEDECSTSSSYMKTNVDQSFIKELNKIGVKTSSILDTNPAKCKEDSKFSPAVSPSGRFPYQRKARSISPPKDSLTICERNTNFFFPAGSPIVPDNSLQGNLPQSEDQEEDNDLLVLKQQYLKLIMQAPNLNFKSELFESEDDFSGTEEFNEWESSIMKKMQLH</sequence>
<accession>A0A1R2CMD4</accession>
<reference evidence="2 3" key="1">
    <citation type="submission" date="2016-11" db="EMBL/GenBank/DDBJ databases">
        <title>The macronuclear genome of Stentor coeruleus: a giant cell with tiny introns.</title>
        <authorList>
            <person name="Slabodnick M."/>
            <person name="Ruby J.G."/>
            <person name="Reiff S.B."/>
            <person name="Swart E.C."/>
            <person name="Gosai S."/>
            <person name="Prabakaran S."/>
            <person name="Witkowska E."/>
            <person name="Larue G.E."/>
            <person name="Fisher S."/>
            <person name="Freeman R.M."/>
            <person name="Gunawardena J."/>
            <person name="Chu W."/>
            <person name="Stover N.A."/>
            <person name="Gregory B.D."/>
            <person name="Nowacki M."/>
            <person name="Derisi J."/>
            <person name="Roy S.W."/>
            <person name="Marshall W.F."/>
            <person name="Sood P."/>
        </authorList>
    </citation>
    <scope>NUCLEOTIDE SEQUENCE [LARGE SCALE GENOMIC DNA]</scope>
    <source>
        <strain evidence="2">WM001</strain>
    </source>
</reference>
<evidence type="ECO:0000313" key="3">
    <source>
        <dbReference type="Proteomes" id="UP000187209"/>
    </source>
</evidence>